<evidence type="ECO:0000313" key="3">
    <source>
        <dbReference type="Proteomes" id="UP001431131"/>
    </source>
</evidence>
<dbReference type="EMBL" id="JAKTTI010000002">
    <property type="protein sequence ID" value="MCH1624158.1"/>
    <property type="molecule type" value="Genomic_DNA"/>
</dbReference>
<dbReference type="RefSeq" id="WP_240252408.1">
    <property type="nucleotide sequence ID" value="NZ_JAKTTI010000002.1"/>
</dbReference>
<dbReference type="AlphaFoldDB" id="A0AAW5DUY8"/>
<protein>
    <submittedName>
        <fullName evidence="2">Uncharacterized protein</fullName>
    </submittedName>
</protein>
<keyword evidence="1" id="KW-0472">Membrane</keyword>
<feature type="transmembrane region" description="Helical" evidence="1">
    <location>
        <begin position="5"/>
        <end position="28"/>
    </location>
</feature>
<evidence type="ECO:0000256" key="1">
    <source>
        <dbReference type="SAM" id="Phobius"/>
    </source>
</evidence>
<gene>
    <name evidence="2" type="ORF">MJG50_02365</name>
</gene>
<sequence length="56" mass="6377">MDRNVFYIIIKLILFIICIALIIIGQSTVGKPNFGIMLIGLAGLLLLLYDYNRKYT</sequence>
<reference evidence="2" key="1">
    <citation type="submission" date="2022-02" db="EMBL/GenBank/DDBJ databases">
        <title>Fredinandcohnia quinoae sp. nov. isolated from Chenopodium quinoa seeds.</title>
        <authorList>
            <person name="Saati-Santamaria Z."/>
            <person name="Flores-Felix J.D."/>
            <person name="Igual J.M."/>
            <person name="Velazquez E."/>
            <person name="Garcia-Fraile P."/>
            <person name="Martinez-Molina E."/>
        </authorList>
    </citation>
    <scope>NUCLEOTIDE SEQUENCE</scope>
    <source>
        <strain evidence="2">SECRCQ15</strain>
    </source>
</reference>
<proteinExistence type="predicted"/>
<feature type="transmembrane region" description="Helical" evidence="1">
    <location>
        <begin position="34"/>
        <end position="51"/>
    </location>
</feature>
<keyword evidence="1" id="KW-1133">Transmembrane helix</keyword>
<dbReference type="Pfam" id="PF21844">
    <property type="entry name" value="DUF6903"/>
    <property type="match status" value="1"/>
</dbReference>
<accession>A0AAW5DUY8</accession>
<comment type="caution">
    <text evidence="2">The sequence shown here is derived from an EMBL/GenBank/DDBJ whole genome shotgun (WGS) entry which is preliminary data.</text>
</comment>
<name>A0AAW5DUY8_9BACI</name>
<dbReference type="InterPro" id="IPR054198">
    <property type="entry name" value="DUF6903"/>
</dbReference>
<keyword evidence="3" id="KW-1185">Reference proteome</keyword>
<organism evidence="2 3">
    <name type="scientific">Fredinandcohnia quinoae</name>
    <dbReference type="NCBI Taxonomy" id="2918902"/>
    <lineage>
        <taxon>Bacteria</taxon>
        <taxon>Bacillati</taxon>
        <taxon>Bacillota</taxon>
        <taxon>Bacilli</taxon>
        <taxon>Bacillales</taxon>
        <taxon>Bacillaceae</taxon>
        <taxon>Fredinandcohnia</taxon>
    </lineage>
</organism>
<dbReference type="Proteomes" id="UP001431131">
    <property type="component" value="Unassembled WGS sequence"/>
</dbReference>
<evidence type="ECO:0000313" key="2">
    <source>
        <dbReference type="EMBL" id="MCH1624158.1"/>
    </source>
</evidence>
<keyword evidence="1" id="KW-0812">Transmembrane</keyword>